<sequence>MATPIVDLASLITRSGEEDTKKMVNDFGKACLEFGFLRIINHGLPDEVINDSWELTRQFFDRSTDEKLECKPVSTVLPAGYGKMHGSFGSNEWLMVCQPDLGFNIFPLSVPNIRETLEELFLHLQKLGAMVENMMNEYLGLPTNFLNQFNDDRSKDVLMCWRYPPVAADDTNMIGREEHQDTNCFTFLLQDDVGGLEYEKDGSWIPVPPVEGSLVVNVGSTIQALTNKKMVAARHRVGRPKGRSRQSFAFFYNIGGEKWIEPLPKFAEEIGEAPKYKGFYYKELLQARLKKERNPLTLREEVLDLEHFAISPVE</sequence>
<evidence type="ECO:0000256" key="2">
    <source>
        <dbReference type="ARBA" id="ARBA00023004"/>
    </source>
</evidence>
<keyword evidence="1 3" id="KW-0479">Metal-binding</keyword>
<comment type="caution">
    <text evidence="5">The sequence shown here is derived from an EMBL/GenBank/DDBJ whole genome shotgun (WGS) entry which is preliminary data.</text>
</comment>
<gene>
    <name evidence="5" type="ORF">QVD17_09318</name>
</gene>
<feature type="domain" description="Fe2OG dioxygenase" evidence="4">
    <location>
        <begin position="154"/>
        <end position="254"/>
    </location>
</feature>
<dbReference type="GO" id="GO:0046872">
    <property type="term" value="F:metal ion binding"/>
    <property type="evidence" value="ECO:0007669"/>
    <property type="project" value="UniProtKB-KW"/>
</dbReference>
<dbReference type="GO" id="GO:0016705">
    <property type="term" value="F:oxidoreductase activity, acting on paired donors, with incorporation or reduction of molecular oxygen"/>
    <property type="evidence" value="ECO:0007669"/>
    <property type="project" value="UniProtKB-ARBA"/>
</dbReference>
<dbReference type="PANTHER" id="PTHR47990">
    <property type="entry name" value="2-OXOGLUTARATE (2OG) AND FE(II)-DEPENDENT OXYGENASE SUPERFAMILY PROTEIN-RELATED"/>
    <property type="match status" value="1"/>
</dbReference>
<dbReference type="EMBL" id="JAUHHV010000002">
    <property type="protein sequence ID" value="KAK1432422.1"/>
    <property type="molecule type" value="Genomic_DNA"/>
</dbReference>
<dbReference type="AlphaFoldDB" id="A0AAD8P561"/>
<dbReference type="Proteomes" id="UP001229421">
    <property type="component" value="Unassembled WGS sequence"/>
</dbReference>
<dbReference type="InterPro" id="IPR027443">
    <property type="entry name" value="IPNS-like_sf"/>
</dbReference>
<dbReference type="InterPro" id="IPR050231">
    <property type="entry name" value="Iron_ascorbate_oxido_reductase"/>
</dbReference>
<accession>A0AAD8P561</accession>
<dbReference type="InterPro" id="IPR026992">
    <property type="entry name" value="DIOX_N"/>
</dbReference>
<dbReference type="Pfam" id="PF03171">
    <property type="entry name" value="2OG-FeII_Oxy"/>
    <property type="match status" value="1"/>
</dbReference>
<reference evidence="5" key="1">
    <citation type="journal article" date="2023" name="bioRxiv">
        <title>Improved chromosome-level genome assembly for marigold (Tagetes erecta).</title>
        <authorList>
            <person name="Jiang F."/>
            <person name="Yuan L."/>
            <person name="Wang S."/>
            <person name="Wang H."/>
            <person name="Xu D."/>
            <person name="Wang A."/>
            <person name="Fan W."/>
        </authorList>
    </citation>
    <scope>NUCLEOTIDE SEQUENCE</scope>
    <source>
        <strain evidence="5">WSJ</strain>
        <tissue evidence="5">Leaf</tissue>
    </source>
</reference>
<dbReference type="InterPro" id="IPR005123">
    <property type="entry name" value="Oxoglu/Fe-dep_dioxygenase_dom"/>
</dbReference>
<comment type="similarity">
    <text evidence="3">Belongs to the iron/ascorbate-dependent oxidoreductase family.</text>
</comment>
<dbReference type="PROSITE" id="PS51471">
    <property type="entry name" value="FE2OG_OXY"/>
    <property type="match status" value="1"/>
</dbReference>
<name>A0AAD8P561_TARER</name>
<dbReference type="Gene3D" id="2.60.120.330">
    <property type="entry name" value="B-lactam Antibiotic, Isopenicillin N Synthase, Chain"/>
    <property type="match status" value="1"/>
</dbReference>
<evidence type="ECO:0000313" key="6">
    <source>
        <dbReference type="Proteomes" id="UP001229421"/>
    </source>
</evidence>
<keyword evidence="3" id="KW-0560">Oxidoreductase</keyword>
<organism evidence="5 6">
    <name type="scientific">Tagetes erecta</name>
    <name type="common">African marigold</name>
    <dbReference type="NCBI Taxonomy" id="13708"/>
    <lineage>
        <taxon>Eukaryota</taxon>
        <taxon>Viridiplantae</taxon>
        <taxon>Streptophyta</taxon>
        <taxon>Embryophyta</taxon>
        <taxon>Tracheophyta</taxon>
        <taxon>Spermatophyta</taxon>
        <taxon>Magnoliopsida</taxon>
        <taxon>eudicotyledons</taxon>
        <taxon>Gunneridae</taxon>
        <taxon>Pentapetalae</taxon>
        <taxon>asterids</taxon>
        <taxon>campanulids</taxon>
        <taxon>Asterales</taxon>
        <taxon>Asteraceae</taxon>
        <taxon>Asteroideae</taxon>
        <taxon>Heliantheae alliance</taxon>
        <taxon>Tageteae</taxon>
        <taxon>Tagetes</taxon>
    </lineage>
</organism>
<keyword evidence="6" id="KW-1185">Reference proteome</keyword>
<evidence type="ECO:0000259" key="4">
    <source>
        <dbReference type="PROSITE" id="PS51471"/>
    </source>
</evidence>
<protein>
    <recommendedName>
        <fullName evidence="4">Fe2OG dioxygenase domain-containing protein</fullName>
    </recommendedName>
</protein>
<evidence type="ECO:0000256" key="1">
    <source>
        <dbReference type="ARBA" id="ARBA00022723"/>
    </source>
</evidence>
<evidence type="ECO:0000256" key="3">
    <source>
        <dbReference type="RuleBase" id="RU003682"/>
    </source>
</evidence>
<proteinExistence type="inferred from homology"/>
<dbReference type="SUPFAM" id="SSF51197">
    <property type="entry name" value="Clavaminate synthase-like"/>
    <property type="match status" value="1"/>
</dbReference>
<keyword evidence="2 3" id="KW-0408">Iron</keyword>
<evidence type="ECO:0000313" key="5">
    <source>
        <dbReference type="EMBL" id="KAK1432422.1"/>
    </source>
</evidence>
<dbReference type="InterPro" id="IPR044861">
    <property type="entry name" value="IPNS-like_FE2OG_OXY"/>
</dbReference>
<dbReference type="Pfam" id="PF14226">
    <property type="entry name" value="DIOX_N"/>
    <property type="match status" value="1"/>
</dbReference>